<dbReference type="Gene3D" id="1.50.10.20">
    <property type="match status" value="1"/>
</dbReference>
<dbReference type="GO" id="GO:0031179">
    <property type="term" value="P:peptide modification"/>
    <property type="evidence" value="ECO:0007669"/>
    <property type="project" value="InterPro"/>
</dbReference>
<keyword evidence="3" id="KW-1185">Reference proteome</keyword>
<dbReference type="GO" id="GO:0046872">
    <property type="term" value="F:metal ion binding"/>
    <property type="evidence" value="ECO:0007669"/>
    <property type="project" value="UniProtKB-KW"/>
</dbReference>
<gene>
    <name evidence="2" type="ORF">GCM10007977_066280</name>
</gene>
<evidence type="ECO:0000256" key="1">
    <source>
        <dbReference type="PIRSR" id="PIRSR607822-1"/>
    </source>
</evidence>
<organism evidence="2 3">
    <name type="scientific">Dactylosporangium sucinum</name>
    <dbReference type="NCBI Taxonomy" id="1424081"/>
    <lineage>
        <taxon>Bacteria</taxon>
        <taxon>Bacillati</taxon>
        <taxon>Actinomycetota</taxon>
        <taxon>Actinomycetes</taxon>
        <taxon>Micromonosporales</taxon>
        <taxon>Micromonosporaceae</taxon>
        <taxon>Dactylosporangium</taxon>
    </lineage>
</organism>
<feature type="binding site" evidence="1">
    <location>
        <position position="254"/>
    </location>
    <ligand>
        <name>Zn(2+)</name>
        <dbReference type="ChEBI" id="CHEBI:29105"/>
    </ligand>
</feature>
<dbReference type="Pfam" id="PF05147">
    <property type="entry name" value="LANC_like"/>
    <property type="match status" value="1"/>
</dbReference>
<proteinExistence type="predicted"/>
<keyword evidence="1" id="KW-0479">Metal-binding</keyword>
<feature type="binding site" evidence="1">
    <location>
        <position position="205"/>
    </location>
    <ligand>
        <name>Zn(2+)</name>
        <dbReference type="ChEBI" id="CHEBI:29105"/>
    </ligand>
</feature>
<sequence length="323" mass="32517">MTAVVDLALGPPARGADARVASPGLAILAARLSDGDAAVAHLLAAQAALPGRRSNLFEGTAGTVGAALVVRGTVEDPRLERVVAPGVGWLARQARDLARRCRPVPEVFDAVAGLAGLGRLLLLAREFGYDRAGPGLDAALRALTGVVPVDAGQVRPGMAHGLAGPVALLAVALGAGVAVPGQRDALHAAAHRLAAWPAEGRHQWCVGTAGIARAVQLAGRALADPVLTRVGTDALAAIAGQPADRWGVRDAMLCCGHAGVLRTALSAGLPEVADAAAAAIVAGRRPESGPASLLYGDAGVALALYDHAHPDQPATWPALLLVE</sequence>
<dbReference type="Proteomes" id="UP000642070">
    <property type="component" value="Unassembled WGS sequence"/>
</dbReference>
<reference evidence="2" key="1">
    <citation type="journal article" date="2014" name="Int. J. Syst. Evol. Microbiol.">
        <title>Complete genome sequence of Corynebacterium casei LMG S-19264T (=DSM 44701T), isolated from a smear-ripened cheese.</title>
        <authorList>
            <consortium name="US DOE Joint Genome Institute (JGI-PGF)"/>
            <person name="Walter F."/>
            <person name="Albersmeier A."/>
            <person name="Kalinowski J."/>
            <person name="Ruckert C."/>
        </authorList>
    </citation>
    <scope>NUCLEOTIDE SEQUENCE</scope>
    <source>
        <strain evidence="2">JCM 19831</strain>
    </source>
</reference>
<comment type="caution">
    <text evidence="2">The sequence shown here is derived from an EMBL/GenBank/DDBJ whole genome shotgun (WGS) entry which is preliminary data.</text>
</comment>
<keyword evidence="1" id="KW-0862">Zinc</keyword>
<dbReference type="AlphaFoldDB" id="A0A917U3S7"/>
<dbReference type="PRINTS" id="PR01955">
    <property type="entry name" value="LANCFRANKIA"/>
</dbReference>
<dbReference type="InterPro" id="IPR007822">
    <property type="entry name" value="LANC-like"/>
</dbReference>
<evidence type="ECO:0000313" key="2">
    <source>
        <dbReference type="EMBL" id="GGM55347.1"/>
    </source>
</evidence>
<dbReference type="EMBL" id="BMPI01000037">
    <property type="protein sequence ID" value="GGM55347.1"/>
    <property type="molecule type" value="Genomic_DNA"/>
</dbReference>
<accession>A0A917U3S7</accession>
<protein>
    <recommendedName>
        <fullName evidence="4">Lanthionine synthetase C family protein</fullName>
    </recommendedName>
</protein>
<dbReference type="SUPFAM" id="SSF158745">
    <property type="entry name" value="LanC-like"/>
    <property type="match status" value="1"/>
</dbReference>
<evidence type="ECO:0008006" key="4">
    <source>
        <dbReference type="Google" id="ProtNLM"/>
    </source>
</evidence>
<dbReference type="SMART" id="SM01260">
    <property type="entry name" value="LANC_like"/>
    <property type="match status" value="1"/>
</dbReference>
<reference evidence="2" key="2">
    <citation type="submission" date="2020-09" db="EMBL/GenBank/DDBJ databases">
        <authorList>
            <person name="Sun Q."/>
            <person name="Ohkuma M."/>
        </authorList>
    </citation>
    <scope>NUCLEOTIDE SEQUENCE</scope>
    <source>
        <strain evidence="2">JCM 19831</strain>
    </source>
</reference>
<dbReference type="RefSeq" id="WP_190253923.1">
    <property type="nucleotide sequence ID" value="NZ_BMPI01000037.1"/>
</dbReference>
<name>A0A917U3S7_9ACTN</name>
<dbReference type="PRINTS" id="PR01950">
    <property type="entry name" value="LANCSUPER"/>
</dbReference>
<evidence type="ECO:0000313" key="3">
    <source>
        <dbReference type="Proteomes" id="UP000642070"/>
    </source>
</evidence>